<accession>A0A0S4JGF3</accession>
<dbReference type="AlphaFoldDB" id="A0A0S4JGF3"/>
<evidence type="ECO:0000256" key="1">
    <source>
        <dbReference type="SAM" id="MobiDB-lite"/>
    </source>
</evidence>
<evidence type="ECO:0000313" key="2">
    <source>
        <dbReference type="EMBL" id="CUG90615.1"/>
    </source>
</evidence>
<protein>
    <submittedName>
        <fullName evidence="2">Uncharacterized protein</fullName>
    </submittedName>
</protein>
<proteinExistence type="predicted"/>
<feature type="region of interest" description="Disordered" evidence="1">
    <location>
        <begin position="1"/>
        <end position="80"/>
    </location>
</feature>
<organism evidence="2 3">
    <name type="scientific">Bodo saltans</name>
    <name type="common">Flagellated protozoan</name>
    <dbReference type="NCBI Taxonomy" id="75058"/>
    <lineage>
        <taxon>Eukaryota</taxon>
        <taxon>Discoba</taxon>
        <taxon>Euglenozoa</taxon>
        <taxon>Kinetoplastea</taxon>
        <taxon>Metakinetoplastina</taxon>
        <taxon>Eubodonida</taxon>
        <taxon>Bodonidae</taxon>
        <taxon>Bodo</taxon>
    </lineage>
</organism>
<dbReference type="EMBL" id="CYKH01001851">
    <property type="protein sequence ID" value="CUG90615.1"/>
    <property type="molecule type" value="Genomic_DNA"/>
</dbReference>
<keyword evidence="3" id="KW-1185">Reference proteome</keyword>
<feature type="compositionally biased region" description="Low complexity" evidence="1">
    <location>
        <begin position="31"/>
        <end position="42"/>
    </location>
</feature>
<dbReference type="Proteomes" id="UP000051952">
    <property type="component" value="Unassembled WGS sequence"/>
</dbReference>
<gene>
    <name evidence="2" type="ORF">BSAL_27975</name>
</gene>
<dbReference type="VEuPathDB" id="TriTrypDB:BSAL_27975"/>
<reference evidence="3" key="1">
    <citation type="submission" date="2015-09" db="EMBL/GenBank/DDBJ databases">
        <authorList>
            <consortium name="Pathogen Informatics"/>
        </authorList>
    </citation>
    <scope>NUCLEOTIDE SEQUENCE [LARGE SCALE GENOMIC DNA]</scope>
    <source>
        <strain evidence="3">Lake Konstanz</strain>
    </source>
</reference>
<name>A0A0S4JGF3_BODSA</name>
<sequence>MGQNCCSPLSGLVPEVGSRRRRRRPVDDDASSSQSTTSFLSSRATEQSSQVFVTPRANPRPAALTPFSPVPSTTNFHVHEGSHTAPMTLSLRSPSNPSNPGSVLVDGERRKQVVSFTGFAEVVTSRSSREVNMASLLASLPDEDEATAYDGGNGDTASEFMFHGEPDAACNPLSLPFSDPAYERSATESVRSVPIIDAMTPHAAQLATRHF</sequence>
<evidence type="ECO:0000313" key="3">
    <source>
        <dbReference type="Proteomes" id="UP000051952"/>
    </source>
</evidence>
<feature type="compositionally biased region" description="Polar residues" evidence="1">
    <location>
        <begin position="43"/>
        <end position="52"/>
    </location>
</feature>